<accession>A0A9R0IA05</accession>
<sequence>MALQLNGAANWCLYGSQRNRNVIRAVTSFEDNASVKSIDEGKVKLGGSNLEVTRLGVGAWSWGDTSYWNNFEWDDRKMKAAKAAFDTSLDNGISFIDTAEVYGSKFSLGAINSETLLGRFIKERKEKDPGVEVAVATKFAALPWRLGRESVVKALEDSLCRLGLSSVELYQLHWPGIWGNEGYIDGLGDAVEKGLVKAVGVSNYSEKRLREAYQKLKKRGIPLASNQVNYSLIYRLPEENGVKATCDELGITLIAYSPIAQGSLTGKYTPENPPSGPRGRIYTREYLTQLQPLVNRIKEIGQNYDKTSTQVVLNWLVAQENVVPIPGAKNREQAAEFAGALGWRLSGEEIAELRSLAKEIKPIIGFPVEKL</sequence>
<dbReference type="PANTHER" id="PTHR43625:SF88">
    <property type="entry name" value="OS07G0143000 PROTEIN"/>
    <property type="match status" value="1"/>
</dbReference>
<dbReference type="AlphaFoldDB" id="A0A9R0IA05"/>
<keyword evidence="2" id="KW-0560">Oxidoreductase</keyword>
<dbReference type="InterPro" id="IPR050791">
    <property type="entry name" value="Aldo-Keto_reductase"/>
</dbReference>
<dbReference type="CDD" id="cd19093">
    <property type="entry name" value="AKR_AtPLR-like"/>
    <property type="match status" value="1"/>
</dbReference>
<dbReference type="PANTHER" id="PTHR43625">
    <property type="entry name" value="AFLATOXIN B1 ALDEHYDE REDUCTASE"/>
    <property type="match status" value="1"/>
</dbReference>
<evidence type="ECO:0000313" key="5">
    <source>
        <dbReference type="RefSeq" id="XP_021845356.1"/>
    </source>
</evidence>
<dbReference type="Gene3D" id="3.20.20.100">
    <property type="entry name" value="NADP-dependent oxidoreductase domain"/>
    <property type="match status" value="1"/>
</dbReference>
<reference evidence="4" key="1">
    <citation type="journal article" date="2021" name="Nat. Commun.">
        <title>Genomic analyses provide insights into spinach domestication and the genetic basis of agronomic traits.</title>
        <authorList>
            <person name="Cai X."/>
            <person name="Sun X."/>
            <person name="Xu C."/>
            <person name="Sun H."/>
            <person name="Wang X."/>
            <person name="Ge C."/>
            <person name="Zhang Z."/>
            <person name="Wang Q."/>
            <person name="Fei Z."/>
            <person name="Jiao C."/>
            <person name="Wang Q."/>
        </authorList>
    </citation>
    <scope>NUCLEOTIDE SEQUENCE [LARGE SCALE GENOMIC DNA]</scope>
    <source>
        <strain evidence="4">cv. Varoflay</strain>
    </source>
</reference>
<keyword evidence="4" id="KW-1185">Reference proteome</keyword>
<dbReference type="InterPro" id="IPR018170">
    <property type="entry name" value="Aldo/ket_reductase_CS"/>
</dbReference>
<dbReference type="KEGG" id="soe:110785223"/>
<evidence type="ECO:0000313" key="4">
    <source>
        <dbReference type="Proteomes" id="UP000813463"/>
    </source>
</evidence>
<gene>
    <name evidence="5" type="primary">LOC110785223</name>
</gene>
<dbReference type="PRINTS" id="PR00069">
    <property type="entry name" value="ALDKETRDTASE"/>
</dbReference>
<protein>
    <submittedName>
        <fullName evidence="5">Uncharacterized oxidoreductase At1g06690, chloroplastic</fullName>
    </submittedName>
</protein>
<evidence type="ECO:0000256" key="2">
    <source>
        <dbReference type="ARBA" id="ARBA00023002"/>
    </source>
</evidence>
<reference evidence="5" key="2">
    <citation type="submission" date="2025-08" db="UniProtKB">
        <authorList>
            <consortium name="RefSeq"/>
        </authorList>
    </citation>
    <scope>IDENTIFICATION</scope>
    <source>
        <tissue evidence="5">Leaf</tissue>
    </source>
</reference>
<proteinExistence type="predicted"/>
<dbReference type="GO" id="GO:0005737">
    <property type="term" value="C:cytoplasm"/>
    <property type="evidence" value="ECO:0000318"/>
    <property type="project" value="GO_Central"/>
</dbReference>
<dbReference type="PROSITE" id="PS00062">
    <property type="entry name" value="ALDOKETO_REDUCTASE_2"/>
    <property type="match status" value="1"/>
</dbReference>
<name>A0A9R0IA05_SPIOL</name>
<dbReference type="SUPFAM" id="SSF51430">
    <property type="entry name" value="NAD(P)-linked oxidoreductase"/>
    <property type="match status" value="1"/>
</dbReference>
<dbReference type="Proteomes" id="UP000813463">
    <property type="component" value="Chromosome 2"/>
</dbReference>
<dbReference type="OrthoDB" id="37537at2759"/>
<dbReference type="InterPro" id="IPR023210">
    <property type="entry name" value="NADP_OxRdtase_dom"/>
</dbReference>
<dbReference type="InterPro" id="IPR036812">
    <property type="entry name" value="NAD(P)_OxRdtase_dom_sf"/>
</dbReference>
<keyword evidence="1" id="KW-0521">NADP</keyword>
<dbReference type="RefSeq" id="XP_021845356.1">
    <property type="nucleotide sequence ID" value="XM_021989664.2"/>
</dbReference>
<dbReference type="Pfam" id="PF00248">
    <property type="entry name" value="Aldo_ket_red"/>
    <property type="match status" value="1"/>
</dbReference>
<evidence type="ECO:0000259" key="3">
    <source>
        <dbReference type="Pfam" id="PF00248"/>
    </source>
</evidence>
<organism evidence="4 5">
    <name type="scientific">Spinacia oleracea</name>
    <name type="common">Spinach</name>
    <dbReference type="NCBI Taxonomy" id="3562"/>
    <lineage>
        <taxon>Eukaryota</taxon>
        <taxon>Viridiplantae</taxon>
        <taxon>Streptophyta</taxon>
        <taxon>Embryophyta</taxon>
        <taxon>Tracheophyta</taxon>
        <taxon>Spermatophyta</taxon>
        <taxon>Magnoliopsida</taxon>
        <taxon>eudicotyledons</taxon>
        <taxon>Gunneridae</taxon>
        <taxon>Pentapetalae</taxon>
        <taxon>Caryophyllales</taxon>
        <taxon>Chenopodiaceae</taxon>
        <taxon>Chenopodioideae</taxon>
        <taxon>Anserineae</taxon>
        <taxon>Spinacia</taxon>
    </lineage>
</organism>
<dbReference type="InterPro" id="IPR020471">
    <property type="entry name" value="AKR"/>
</dbReference>
<dbReference type="GeneID" id="110785223"/>
<evidence type="ECO:0000256" key="1">
    <source>
        <dbReference type="ARBA" id="ARBA00022857"/>
    </source>
</evidence>
<feature type="domain" description="NADP-dependent oxidoreductase" evidence="3">
    <location>
        <begin position="54"/>
        <end position="357"/>
    </location>
</feature>
<dbReference type="GO" id="GO:0016491">
    <property type="term" value="F:oxidoreductase activity"/>
    <property type="evidence" value="ECO:0007669"/>
    <property type="project" value="UniProtKB-KW"/>
</dbReference>